<evidence type="ECO:0000313" key="4">
    <source>
        <dbReference type="Proteomes" id="UP000226192"/>
    </source>
</evidence>
<protein>
    <submittedName>
        <fullName evidence="3">Uncharacterized protein</fullName>
    </submittedName>
</protein>
<feature type="compositionally biased region" description="Polar residues" evidence="1">
    <location>
        <begin position="759"/>
        <end position="771"/>
    </location>
</feature>
<gene>
    <name evidence="3" type="ORF">CDD81_6098</name>
</gene>
<feature type="compositionally biased region" description="Polar residues" evidence="1">
    <location>
        <begin position="535"/>
        <end position="546"/>
    </location>
</feature>
<name>A0A2C5Y8P1_9HYPO</name>
<dbReference type="AlphaFoldDB" id="A0A2C5Y8P1"/>
<keyword evidence="2" id="KW-0472">Membrane</keyword>
<feature type="compositionally biased region" description="Basic and acidic residues" evidence="1">
    <location>
        <begin position="681"/>
        <end position="691"/>
    </location>
</feature>
<comment type="caution">
    <text evidence="3">The sequence shown here is derived from an EMBL/GenBank/DDBJ whole genome shotgun (WGS) entry which is preliminary data.</text>
</comment>
<evidence type="ECO:0000313" key="3">
    <source>
        <dbReference type="EMBL" id="PHH63324.1"/>
    </source>
</evidence>
<feature type="region of interest" description="Disordered" evidence="1">
    <location>
        <begin position="1"/>
        <end position="108"/>
    </location>
</feature>
<evidence type="ECO:0000256" key="1">
    <source>
        <dbReference type="SAM" id="MobiDB-lite"/>
    </source>
</evidence>
<reference evidence="3 4" key="1">
    <citation type="submission" date="2017-06" db="EMBL/GenBank/DDBJ databases">
        <title>Ant-infecting Ophiocordyceps genomes reveal a high diversity of potential behavioral manipulation genes and a possible major role for enterotoxins.</title>
        <authorList>
            <person name="De Bekker C."/>
            <person name="Evans H.C."/>
            <person name="Brachmann A."/>
            <person name="Hughes D.P."/>
        </authorList>
    </citation>
    <scope>NUCLEOTIDE SEQUENCE [LARGE SCALE GENOMIC DNA]</scope>
    <source>
        <strain evidence="3 4">Map64</strain>
    </source>
</reference>
<feature type="region of interest" description="Disordered" evidence="1">
    <location>
        <begin position="402"/>
        <end position="437"/>
    </location>
</feature>
<dbReference type="PANTHER" id="PTHR38426">
    <property type="entry name" value="MAINTENANCE OF TELOMERE CAPPING PROTEIN 4"/>
    <property type="match status" value="1"/>
</dbReference>
<feature type="compositionally biased region" description="Polar residues" evidence="1">
    <location>
        <begin position="197"/>
        <end position="208"/>
    </location>
</feature>
<feature type="compositionally biased region" description="Polar residues" evidence="1">
    <location>
        <begin position="77"/>
        <end position="90"/>
    </location>
</feature>
<accession>A0A2C5Y8P1</accession>
<dbReference type="STRING" id="1399860.A0A2C5Y8P1"/>
<dbReference type="Proteomes" id="UP000226192">
    <property type="component" value="Unassembled WGS sequence"/>
</dbReference>
<dbReference type="EMBL" id="NJET01000052">
    <property type="protein sequence ID" value="PHH63324.1"/>
    <property type="molecule type" value="Genomic_DNA"/>
</dbReference>
<proteinExistence type="predicted"/>
<feature type="compositionally biased region" description="Low complexity" evidence="1">
    <location>
        <begin position="167"/>
        <end position="176"/>
    </location>
</feature>
<feature type="region of interest" description="Disordered" evidence="1">
    <location>
        <begin position="470"/>
        <end position="501"/>
    </location>
</feature>
<feature type="region of interest" description="Disordered" evidence="1">
    <location>
        <begin position="139"/>
        <end position="210"/>
    </location>
</feature>
<feature type="region of interest" description="Disordered" evidence="1">
    <location>
        <begin position="654"/>
        <end position="710"/>
    </location>
</feature>
<feature type="compositionally biased region" description="Low complexity" evidence="1">
    <location>
        <begin position="93"/>
        <end position="107"/>
    </location>
</feature>
<sequence length="1125" mass="125077">MAPANSPRQDGGDDAGSSTMAARQETAAATKRRRHRSTGGFLLPDALPLEHGHPLRHSLQLTGKTAPGPRTPERSRQQGLDQSDTASKAHTASPRSSYGRSSSTSLRDVNDENIATGGFQGSIDAAQIVHMALSLGETRRRAAQRPASRETPPRLAPLADGGSGSNLRQHLQQQRRNSMNPSPPSRTSSDLRRDSYSRASQVSESSIHISPATAMRAQRAKQHIELLFQYRRLLDVLPPLNHDVAQSSTMSSMDKKLARSETLATSNHCTGRQYNPLQYIRNRKVRAREGKVIDGEAHGFGHVATVRDWVDEICQSASSSRPLSGNKELGLPEFPGFQDTDEQGPHDTVANRAPPRMRRPRVDWVIEPWDLIADAHWLEQDHHKNLMEDRNWCKMFPLPSQTSREMGSHGTSGSDSLPDAMAKVDTGFSSGSARDRAKRRLQHIRAFPHRHSGSMHSGRRSKDLLRSIRDSTSDISSSENEARHSVMRPGRSATLTSDSNDLLEKQMLEMIAKENRDRDLNGGIVHGTRGDQDGHSQTSSRLQSRRGSAADLSDHHGKALDTISSLLQRPSPQVSEKSSDQSIRDGLSVPASPDVCDSNKRFEEMANAQVSPVGSRAASPSRNRLNKIKHLFQDSISGDAGSGTSFVETEQDLSHVADSSMPPAERTNTRGRHQTSPIKKTISERPSDSWRTHRRLGSSRHEEGGGLRNMLKSPRLDSVFRGSVSKLGDLLWKKDEAAEAPLAHEAAATDESDIEVSVGRQQRSLSASRTQAPKPLQVQGRRPSKYFLEAMPEFRPSLEKRPGPNTQEQGRETANHDSRRSPGLERPKPPRLHVPSASDSLSPTGMRRQHPGDAGISESDFYPRDDATRRAGNSSMEAAPSQVRGRQLSRHWSIADQECTSQQTQLSRREIARVRALVLSSGIKAMEINRRAHQLHKPFQRGGGIAKEALVRASCPEIGWTEIYQLDVDNSQLKDVEAAHCDLYCLAIKTLGASIQASGQRWHAAADGFVKQTSPELERSIGLVRARLVDDLSEMTRKAADEADETSRNLALDQPLKIKHVVDVIDKMLRRRRRRLRWLRRGLWLMVEWLLVGLMWYVWFVVVALRLGLGLFRGVWKGVRWLFWL</sequence>
<dbReference type="OrthoDB" id="5402622at2759"/>
<feature type="compositionally biased region" description="Basic and acidic residues" evidence="1">
    <location>
        <begin position="809"/>
        <end position="828"/>
    </location>
</feature>
<evidence type="ECO:0000256" key="2">
    <source>
        <dbReference type="SAM" id="Phobius"/>
    </source>
</evidence>
<feature type="compositionally biased region" description="Polar residues" evidence="1">
    <location>
        <begin position="177"/>
        <end position="188"/>
    </location>
</feature>
<feature type="compositionally biased region" description="Polar residues" evidence="1">
    <location>
        <begin position="402"/>
        <end position="415"/>
    </location>
</feature>
<feature type="region of interest" description="Disordered" evidence="1">
    <location>
        <begin position="514"/>
        <end position="592"/>
    </location>
</feature>
<feature type="compositionally biased region" description="Polar residues" evidence="1">
    <location>
        <begin position="562"/>
        <end position="576"/>
    </location>
</feature>
<feature type="region of interest" description="Disordered" evidence="1">
    <location>
        <begin position="744"/>
        <end position="888"/>
    </location>
</feature>
<keyword evidence="4" id="KW-1185">Reference proteome</keyword>
<keyword evidence="2" id="KW-1133">Transmembrane helix</keyword>
<dbReference type="PANTHER" id="PTHR38426:SF1">
    <property type="entry name" value="MAINTENANCE OF TELOMERE CAPPING PROTEIN 4"/>
    <property type="match status" value="1"/>
</dbReference>
<feature type="transmembrane region" description="Helical" evidence="2">
    <location>
        <begin position="1082"/>
        <end position="1105"/>
    </location>
</feature>
<keyword evidence="2" id="KW-0812">Transmembrane</keyword>
<dbReference type="InterPro" id="IPR038769">
    <property type="entry name" value="MTC4"/>
</dbReference>
<organism evidence="3 4">
    <name type="scientific">Ophiocordyceps australis</name>
    <dbReference type="NCBI Taxonomy" id="1399860"/>
    <lineage>
        <taxon>Eukaryota</taxon>
        <taxon>Fungi</taxon>
        <taxon>Dikarya</taxon>
        <taxon>Ascomycota</taxon>
        <taxon>Pezizomycotina</taxon>
        <taxon>Sordariomycetes</taxon>
        <taxon>Hypocreomycetidae</taxon>
        <taxon>Hypocreales</taxon>
        <taxon>Ophiocordycipitaceae</taxon>
        <taxon>Ophiocordyceps</taxon>
    </lineage>
</organism>